<reference evidence="3 4" key="1">
    <citation type="submission" date="2018-07" db="EMBL/GenBank/DDBJ databases">
        <title>Genomic Encyclopedia of Type Strains, Phase IV (KMG-IV): sequencing the most valuable type-strain genomes for metagenomic binning, comparative biology and taxonomic classification.</title>
        <authorList>
            <person name="Goeker M."/>
        </authorList>
    </citation>
    <scope>NUCLEOTIDE SEQUENCE [LARGE SCALE GENOMIC DNA]</scope>
    <source>
        <strain evidence="3 4">DSM 101478</strain>
    </source>
</reference>
<feature type="signal peptide" evidence="2">
    <location>
        <begin position="1"/>
        <end position="41"/>
    </location>
</feature>
<comment type="caution">
    <text evidence="3">The sequence shown here is derived from an EMBL/GenBank/DDBJ whole genome shotgun (WGS) entry which is preliminary data.</text>
</comment>
<feature type="repeat" description="TPR" evidence="1">
    <location>
        <begin position="308"/>
        <end position="341"/>
    </location>
</feature>
<dbReference type="SUPFAM" id="SSF48452">
    <property type="entry name" value="TPR-like"/>
    <property type="match status" value="1"/>
</dbReference>
<name>A0A370QL14_9FLAO</name>
<keyword evidence="2" id="KW-0732">Signal</keyword>
<evidence type="ECO:0000313" key="3">
    <source>
        <dbReference type="EMBL" id="RDK89074.1"/>
    </source>
</evidence>
<keyword evidence="1" id="KW-0802">TPR repeat</keyword>
<feature type="repeat" description="TPR" evidence="1">
    <location>
        <begin position="345"/>
        <end position="378"/>
    </location>
</feature>
<dbReference type="Gene3D" id="1.25.40.10">
    <property type="entry name" value="Tetratricopeptide repeat domain"/>
    <property type="match status" value="1"/>
</dbReference>
<dbReference type="AlphaFoldDB" id="A0A370QL14"/>
<organism evidence="3 4">
    <name type="scientific">Marinirhabdus gelatinilytica</name>
    <dbReference type="NCBI Taxonomy" id="1703343"/>
    <lineage>
        <taxon>Bacteria</taxon>
        <taxon>Pseudomonadati</taxon>
        <taxon>Bacteroidota</taxon>
        <taxon>Flavobacteriia</taxon>
        <taxon>Flavobacteriales</taxon>
        <taxon>Flavobacteriaceae</taxon>
    </lineage>
</organism>
<accession>A0A370QL14</accession>
<dbReference type="Proteomes" id="UP000255317">
    <property type="component" value="Unassembled WGS sequence"/>
</dbReference>
<gene>
    <name evidence="3" type="ORF">C8D94_101954</name>
</gene>
<evidence type="ECO:0000256" key="2">
    <source>
        <dbReference type="SAM" id="SignalP"/>
    </source>
</evidence>
<dbReference type="PROSITE" id="PS50005">
    <property type="entry name" value="TPR"/>
    <property type="match status" value="2"/>
</dbReference>
<dbReference type="InterPro" id="IPR011990">
    <property type="entry name" value="TPR-like_helical_dom_sf"/>
</dbReference>
<dbReference type="SMART" id="SM00028">
    <property type="entry name" value="TPR"/>
    <property type="match status" value="2"/>
</dbReference>
<keyword evidence="4" id="KW-1185">Reference proteome</keyword>
<proteinExistence type="predicted"/>
<sequence length="470" mass="52407">MTNGLKKDILNNTYINTNTMKTKVILLAATLFVALGGKSFAQDECTTLGSLFTAPAKAKNYQGALQHYGPLVEKCPTWSVAVYQYGSKMFEDLIEKGDKSKIADLEKNLRLRMQHFPSKTKEGREMANIAQIKYEAGIGTKMDQFQEFDAAFKKDEETFTSPKSLYTYFSLAVDLQEEGKMDIQEVFNLYDTIIDKLEKEEIELSGKLTKLIEKEDSGTALTSKEKKYLSAYETNLGAYGKVKGSVNGKLGILADCPNLIPLYERLYEEKKNDVNWLKSAAGKLNSKDCETPMFFKMVQQLHTLEPSAKSAFYLGKLAERDGNGSKAMEYYNQAAELETTPKDKARVYYTIAENMRKKGSLSSARSYYNKALEQNPSLGRAYLRIANMYASSANNCGSTAFEKRAIYWKAAEMADRAARVDGSIASNARQTAASYRGRAPQKSDIFSSGMAGKTITFNCWVGGSVRVPNL</sequence>
<evidence type="ECO:0000256" key="1">
    <source>
        <dbReference type="PROSITE-ProRule" id="PRU00339"/>
    </source>
</evidence>
<dbReference type="InterPro" id="IPR019734">
    <property type="entry name" value="TPR_rpt"/>
</dbReference>
<protein>
    <submittedName>
        <fullName evidence="3">Uncharacterized protein</fullName>
    </submittedName>
</protein>
<feature type="chain" id="PRO_5017060698" evidence="2">
    <location>
        <begin position="42"/>
        <end position="470"/>
    </location>
</feature>
<dbReference type="EMBL" id="QRAO01000001">
    <property type="protein sequence ID" value="RDK89074.1"/>
    <property type="molecule type" value="Genomic_DNA"/>
</dbReference>
<evidence type="ECO:0000313" key="4">
    <source>
        <dbReference type="Proteomes" id="UP000255317"/>
    </source>
</evidence>